<dbReference type="EMBL" id="AP022870">
    <property type="protein sequence ID" value="BCB79923.1"/>
    <property type="molecule type" value="Genomic_DNA"/>
</dbReference>
<keyword evidence="3" id="KW-1185">Reference proteome</keyword>
<dbReference type="KEGG" id="pfla:Pflav_063330"/>
<organism evidence="2 3">
    <name type="scientific">Phytohabitans flavus</name>
    <dbReference type="NCBI Taxonomy" id="1076124"/>
    <lineage>
        <taxon>Bacteria</taxon>
        <taxon>Bacillati</taxon>
        <taxon>Actinomycetota</taxon>
        <taxon>Actinomycetes</taxon>
        <taxon>Micromonosporales</taxon>
        <taxon>Micromonosporaceae</taxon>
    </lineage>
</organism>
<accession>A0A6F8Y1J0</accession>
<reference evidence="2 3" key="2">
    <citation type="submission" date="2020-03" db="EMBL/GenBank/DDBJ databases">
        <authorList>
            <person name="Ichikawa N."/>
            <person name="Kimura A."/>
            <person name="Kitahashi Y."/>
            <person name="Uohara A."/>
        </authorList>
    </citation>
    <scope>NUCLEOTIDE SEQUENCE [LARGE SCALE GENOMIC DNA]</scope>
    <source>
        <strain evidence="2 3">NBRC 107702</strain>
    </source>
</reference>
<gene>
    <name evidence="2" type="ORF">Pflav_063330</name>
</gene>
<feature type="region of interest" description="Disordered" evidence="1">
    <location>
        <begin position="55"/>
        <end position="121"/>
    </location>
</feature>
<evidence type="ECO:0000313" key="3">
    <source>
        <dbReference type="Proteomes" id="UP000502508"/>
    </source>
</evidence>
<name>A0A6F8Y1J0_9ACTN</name>
<feature type="compositionally biased region" description="Pro residues" evidence="1">
    <location>
        <begin position="70"/>
        <end position="79"/>
    </location>
</feature>
<reference evidence="2 3" key="1">
    <citation type="submission" date="2020-03" db="EMBL/GenBank/DDBJ databases">
        <title>Whole genome shotgun sequence of Phytohabitans flavus NBRC 107702.</title>
        <authorList>
            <person name="Komaki H."/>
            <person name="Tamura T."/>
        </authorList>
    </citation>
    <scope>NUCLEOTIDE SEQUENCE [LARGE SCALE GENOMIC DNA]</scope>
    <source>
        <strain evidence="2 3">NBRC 107702</strain>
    </source>
</reference>
<proteinExistence type="predicted"/>
<feature type="compositionally biased region" description="Low complexity" evidence="1">
    <location>
        <begin position="22"/>
        <end position="33"/>
    </location>
</feature>
<feature type="region of interest" description="Disordered" evidence="1">
    <location>
        <begin position="1"/>
        <end position="35"/>
    </location>
</feature>
<dbReference type="Proteomes" id="UP000502508">
    <property type="component" value="Chromosome"/>
</dbReference>
<evidence type="ECO:0000313" key="2">
    <source>
        <dbReference type="EMBL" id="BCB79923.1"/>
    </source>
</evidence>
<feature type="compositionally biased region" description="Polar residues" evidence="1">
    <location>
        <begin position="8"/>
        <end position="20"/>
    </location>
</feature>
<sequence>MKRKNAAGSDSSTEVSSTYDFSAGSAGAGSAEAARVDFERRVGVWRVGPRWWPGGWYGESSQAYSGERAPGPPANPPRPVAGVTGSDARSRGVKRKVPGRPDGLGGPRAMGRSYPAKAGLG</sequence>
<dbReference type="AlphaFoldDB" id="A0A6F8Y1J0"/>
<protein>
    <submittedName>
        <fullName evidence="2">Uncharacterized protein</fullName>
    </submittedName>
</protein>
<evidence type="ECO:0000256" key="1">
    <source>
        <dbReference type="SAM" id="MobiDB-lite"/>
    </source>
</evidence>